<evidence type="ECO:0000256" key="1">
    <source>
        <dbReference type="ARBA" id="ARBA00022801"/>
    </source>
</evidence>
<dbReference type="RefSeq" id="WP_013416127.1">
    <property type="nucleotide sequence ID" value="NC_014659.1"/>
</dbReference>
<dbReference type="InterPro" id="IPR000086">
    <property type="entry name" value="NUDIX_hydrolase_dom"/>
</dbReference>
<dbReference type="CDD" id="cd24158">
    <property type="entry name" value="NUDIX_ADPRase_Rv1700"/>
    <property type="match status" value="1"/>
</dbReference>
<dbReference type="Gene3D" id="3.90.79.10">
    <property type="entry name" value="Nucleoside Triphosphate Pyrophosphohydrolase"/>
    <property type="match status" value="1"/>
</dbReference>
<dbReference type="PANTHER" id="PTHR11839:SF31">
    <property type="entry name" value="ADP-RIBOSE PYROPHOSPHATASE"/>
    <property type="match status" value="1"/>
</dbReference>
<sequence>MSLPGEHEFDTVASRDVYSGAIVALRVDRVAMPGGREADREVVEHHGAVAVAVLDDLDRLVLIRQYRHPLGRRLWELPAGLLDEPGEAPLDAARRELAEETGLAADDWSILVDVALSPGFTDESVRVFLATGLHDVERPDAHDEEADLEIARVPLDDAVSMALRGEIVNATAVSGILALAAARARGEDLRSADAAWVDRPDAFARRKHGRAGHGSA</sequence>
<dbReference type="Pfam" id="PF00293">
    <property type="entry name" value="NUDIX"/>
    <property type="match status" value="1"/>
</dbReference>
<feature type="domain" description="Nudix hydrolase" evidence="2">
    <location>
        <begin position="44"/>
        <end position="180"/>
    </location>
</feature>
<protein>
    <submittedName>
        <fullName evidence="3">NUDIX superfamily hydrolase</fullName>
    </submittedName>
</protein>
<dbReference type="Proteomes" id="UP001154400">
    <property type="component" value="Chromosome"/>
</dbReference>
<dbReference type="EMBL" id="FN563149">
    <property type="protein sequence ID" value="CBH48504.1"/>
    <property type="molecule type" value="Genomic_DNA"/>
</dbReference>
<keyword evidence="1 3" id="KW-0378">Hydrolase</keyword>
<proteinExistence type="predicted"/>
<dbReference type="GO" id="GO:0019693">
    <property type="term" value="P:ribose phosphate metabolic process"/>
    <property type="evidence" value="ECO:0007669"/>
    <property type="project" value="TreeGrafter"/>
</dbReference>
<accession>A0A3S5Y7H5</accession>
<dbReference type="GO" id="GO:0005829">
    <property type="term" value="C:cytosol"/>
    <property type="evidence" value="ECO:0007669"/>
    <property type="project" value="TreeGrafter"/>
</dbReference>
<reference evidence="3" key="1">
    <citation type="journal article" date="2010" name="PLoS Genet.">
        <title>The genome of a pathogenic rhodococcus: cooptive virulence underpinned by key gene acquisitions.</title>
        <authorList>
            <person name="Letek M."/>
            <person name="Gonzalez P."/>
            <person name="Macarthur I."/>
            <person name="Rodriguez H."/>
            <person name="Freeman T.C."/>
            <person name="Valero-Rello A."/>
            <person name="Blanco M."/>
            <person name="Buckley T."/>
            <person name="Cherevach I."/>
            <person name="Fahey R."/>
            <person name="Hapeshi A."/>
            <person name="Holdstock J."/>
            <person name="Leadon D."/>
            <person name="Navas J."/>
            <person name="Ocampo A."/>
            <person name="Quail M.A."/>
            <person name="Sanders M."/>
            <person name="Scortti M.M."/>
            <person name="Prescott J.F."/>
            <person name="Fogarty U."/>
            <person name="Meijer W.G."/>
            <person name="Parkhill J."/>
            <person name="Bentley S.D."/>
            <person name="Vazquez-Boland J.A."/>
        </authorList>
    </citation>
    <scope>NUCLEOTIDE SEQUENCE [LARGE SCALE GENOMIC DNA]</scope>
    <source>
        <strain evidence="3 4">103S</strain>
    </source>
</reference>
<dbReference type="PANTHER" id="PTHR11839">
    <property type="entry name" value="UDP/ADP-SUGAR PYROPHOSPHATASE"/>
    <property type="match status" value="1"/>
</dbReference>
<evidence type="ECO:0000259" key="2">
    <source>
        <dbReference type="PROSITE" id="PS51462"/>
    </source>
</evidence>
<evidence type="ECO:0000313" key="4">
    <source>
        <dbReference type="Proteomes" id="UP000006892"/>
    </source>
</evidence>
<dbReference type="GO" id="GO:0016787">
    <property type="term" value="F:hydrolase activity"/>
    <property type="evidence" value="ECO:0007669"/>
    <property type="project" value="UniProtKB-KW"/>
</dbReference>
<dbReference type="KEGG" id="req:REQ_24660"/>
<name>A0A3S5Y7H5_RHOH1</name>
<dbReference type="InterPro" id="IPR015797">
    <property type="entry name" value="NUDIX_hydrolase-like_dom_sf"/>
</dbReference>
<dbReference type="AlphaFoldDB" id="A0A3S5Y7H5"/>
<organism evidence="3">
    <name type="scientific">Rhodococcus hoagii (strain 103S)</name>
    <name type="common">Rhodococcus equi</name>
    <dbReference type="NCBI Taxonomy" id="685727"/>
    <lineage>
        <taxon>Bacteria</taxon>
        <taxon>Bacillati</taxon>
        <taxon>Actinomycetota</taxon>
        <taxon>Actinomycetes</taxon>
        <taxon>Mycobacteriales</taxon>
        <taxon>Nocardiaceae</taxon>
        <taxon>Prescottella</taxon>
    </lineage>
</organism>
<dbReference type="GO" id="GO:0006753">
    <property type="term" value="P:nucleoside phosphate metabolic process"/>
    <property type="evidence" value="ECO:0007669"/>
    <property type="project" value="TreeGrafter"/>
</dbReference>
<dbReference type="PROSITE" id="PS51462">
    <property type="entry name" value="NUDIX"/>
    <property type="match status" value="1"/>
</dbReference>
<gene>
    <name evidence="3" type="ordered locus">REQ_24660</name>
</gene>
<dbReference type="SUPFAM" id="SSF55811">
    <property type="entry name" value="Nudix"/>
    <property type="match status" value="1"/>
</dbReference>
<evidence type="ECO:0000313" key="3">
    <source>
        <dbReference type="EMBL" id="CBH48504.1"/>
    </source>
</evidence>